<feature type="chain" id="PRO_5028076550" description="Lipoprotein" evidence="1">
    <location>
        <begin position="25"/>
        <end position="140"/>
    </location>
</feature>
<feature type="signal peptide" evidence="1">
    <location>
        <begin position="1"/>
        <end position="24"/>
    </location>
</feature>
<evidence type="ECO:0008006" key="4">
    <source>
        <dbReference type="Google" id="ProtNLM"/>
    </source>
</evidence>
<comment type="caution">
    <text evidence="2">The sequence shown here is derived from an EMBL/GenBank/DDBJ whole genome shotgun (WGS) entry which is preliminary data.</text>
</comment>
<organism evidence="2 3">
    <name type="scientific">Geomonas limicola</name>
    <dbReference type="NCBI Taxonomy" id="2740186"/>
    <lineage>
        <taxon>Bacteria</taxon>
        <taxon>Pseudomonadati</taxon>
        <taxon>Thermodesulfobacteriota</taxon>
        <taxon>Desulfuromonadia</taxon>
        <taxon>Geobacterales</taxon>
        <taxon>Geobacteraceae</taxon>
        <taxon>Geomonas</taxon>
    </lineage>
</organism>
<proteinExistence type="predicted"/>
<evidence type="ECO:0000313" key="2">
    <source>
        <dbReference type="EMBL" id="GFO67192.1"/>
    </source>
</evidence>
<reference evidence="3" key="1">
    <citation type="submission" date="2020-06" db="EMBL/GenBank/DDBJ databases">
        <title>Draft genomic sequecing of Geomonas sp. Red745.</title>
        <authorList>
            <person name="Itoh H."/>
            <person name="Xu Z.X."/>
            <person name="Ushijima N."/>
            <person name="Masuda Y."/>
            <person name="Shiratori Y."/>
            <person name="Senoo K."/>
        </authorList>
    </citation>
    <scope>NUCLEOTIDE SEQUENCE [LARGE SCALE GENOMIC DNA]</scope>
    <source>
        <strain evidence="3">Red745</strain>
    </source>
</reference>
<dbReference type="AlphaFoldDB" id="A0A6V8N3S5"/>
<sequence length="140" mass="15827">MRVIVIAVVVLALVAAALPSVALAKECTKFEAYAADSVTAYLDSWKNVHRAFTEFGHCDDGGIAEGFDEAISILWAEQWPKLPQMLKYSEKSKDFRAFVYKRIWSETVPEERWRKILKKAQKDCPNGGEGFCREIIRAGK</sequence>
<gene>
    <name evidence="2" type="ORF">GMLC_07710</name>
</gene>
<dbReference type="RefSeq" id="WP_183359708.1">
    <property type="nucleotide sequence ID" value="NZ_BLXZ01000001.1"/>
</dbReference>
<protein>
    <recommendedName>
        <fullName evidence="4">Lipoprotein</fullName>
    </recommendedName>
</protein>
<dbReference type="Proteomes" id="UP000587586">
    <property type="component" value="Unassembled WGS sequence"/>
</dbReference>
<evidence type="ECO:0000313" key="3">
    <source>
        <dbReference type="Proteomes" id="UP000587586"/>
    </source>
</evidence>
<keyword evidence="3" id="KW-1185">Reference proteome</keyword>
<accession>A0A6V8N3S5</accession>
<evidence type="ECO:0000256" key="1">
    <source>
        <dbReference type="SAM" id="SignalP"/>
    </source>
</evidence>
<dbReference type="EMBL" id="BLXZ01000001">
    <property type="protein sequence ID" value="GFO67192.1"/>
    <property type="molecule type" value="Genomic_DNA"/>
</dbReference>
<name>A0A6V8N3S5_9BACT</name>
<keyword evidence="1" id="KW-0732">Signal</keyword>